<dbReference type="STRING" id="46177.SAMN05660976_08274"/>
<dbReference type="EMBL" id="FOBF01000036">
    <property type="protein sequence ID" value="SEN76987.1"/>
    <property type="molecule type" value="Genomic_DNA"/>
</dbReference>
<dbReference type="InterPro" id="IPR050490">
    <property type="entry name" value="Bact_solute-bd_prot1"/>
</dbReference>
<gene>
    <name evidence="2" type="ORF">SAMN05660976_08274</name>
</gene>
<dbReference type="OrthoDB" id="1650177at2"/>
<dbReference type="RefSeq" id="WP_091105846.1">
    <property type="nucleotide sequence ID" value="NZ_FOBF01000036.1"/>
</dbReference>
<feature type="chain" id="PRO_5011680322" evidence="1">
    <location>
        <begin position="21"/>
        <end position="457"/>
    </location>
</feature>
<evidence type="ECO:0000313" key="2">
    <source>
        <dbReference type="EMBL" id="SEN76987.1"/>
    </source>
</evidence>
<evidence type="ECO:0000256" key="1">
    <source>
        <dbReference type="SAM" id="SignalP"/>
    </source>
</evidence>
<protein>
    <submittedName>
        <fullName evidence="2">Carbohydrate ABC transporter substrate-binding protein, CUT1 family (TC 3.A.1.1.-)</fullName>
    </submittedName>
</protein>
<dbReference type="PANTHER" id="PTHR43649">
    <property type="entry name" value="ARABINOSE-BINDING PROTEIN-RELATED"/>
    <property type="match status" value="1"/>
</dbReference>
<keyword evidence="1" id="KW-0732">Signal</keyword>
<dbReference type="SUPFAM" id="SSF53850">
    <property type="entry name" value="Periplasmic binding protein-like II"/>
    <property type="match status" value="1"/>
</dbReference>
<dbReference type="InterPro" id="IPR006059">
    <property type="entry name" value="SBP"/>
</dbReference>
<feature type="signal peptide" evidence="1">
    <location>
        <begin position="1"/>
        <end position="20"/>
    </location>
</feature>
<reference evidence="2 3" key="1">
    <citation type="submission" date="2016-10" db="EMBL/GenBank/DDBJ databases">
        <authorList>
            <person name="de Groot N.N."/>
        </authorList>
    </citation>
    <scope>NUCLEOTIDE SEQUENCE [LARGE SCALE GENOMIC DNA]</scope>
    <source>
        <strain evidence="2 3">DSM 43357</strain>
    </source>
</reference>
<dbReference type="PANTHER" id="PTHR43649:SF12">
    <property type="entry name" value="DIACETYLCHITOBIOSE BINDING PROTEIN DASA"/>
    <property type="match status" value="1"/>
</dbReference>
<keyword evidence="3" id="KW-1185">Reference proteome</keyword>
<organism evidence="2 3">
    <name type="scientific">Nonomuraea pusilla</name>
    <dbReference type="NCBI Taxonomy" id="46177"/>
    <lineage>
        <taxon>Bacteria</taxon>
        <taxon>Bacillati</taxon>
        <taxon>Actinomycetota</taxon>
        <taxon>Actinomycetes</taxon>
        <taxon>Streptosporangiales</taxon>
        <taxon>Streptosporangiaceae</taxon>
        <taxon>Nonomuraea</taxon>
    </lineage>
</organism>
<dbReference type="PROSITE" id="PS51257">
    <property type="entry name" value="PROKAR_LIPOPROTEIN"/>
    <property type="match status" value="1"/>
</dbReference>
<dbReference type="Pfam" id="PF01547">
    <property type="entry name" value="SBP_bac_1"/>
    <property type="match status" value="1"/>
</dbReference>
<proteinExistence type="predicted"/>
<sequence length="457" mass="50065">MRRRDLFRMGGLTALGAAAAACGGGGGGAGAPGAVELQFMYWGSTFEQKAVNKMLQAFERSKPGRKVKPLFTPDEYDVKLNTLVAGGRVPDVGYVPMAMSFRLGEQGKLVNLFPYLKKYPQLAGYLPDAYLWSGQDNLHGVATANEIELLWYSKSAVAEAGIAPPPADAANAWTWDQLVENAYKLTVDQNGRHPDESGFDPKQVRQFGISSSITYGAAWYGFLRGNGGDIADEQGRKCLLDAPEAIEVFQNLQDLVYKHRVAPGPGQLAATGDDVPGTNILLKTKRVAMVVDGHWSLLDMNESKVDYGIGVLPKYGEPFTASQVAGASAVFAGTKHVEEAVELFAFHIDPRYVDLYQQGLWMPQEKKYYEDQAAIDSWTKNAAHPQEFRTAVVDYARDHGVPDFRNRLKNLSAISSDLLTPALQELETGKRSAAEVLKEVAPKITAQLQGWHHTQEL</sequence>
<dbReference type="Proteomes" id="UP000198953">
    <property type="component" value="Unassembled WGS sequence"/>
</dbReference>
<accession>A0A1H8J9Y9</accession>
<dbReference type="AlphaFoldDB" id="A0A1H8J9Y9"/>
<name>A0A1H8J9Y9_9ACTN</name>
<dbReference type="Gene3D" id="3.40.190.10">
    <property type="entry name" value="Periplasmic binding protein-like II"/>
    <property type="match status" value="1"/>
</dbReference>
<evidence type="ECO:0000313" key="3">
    <source>
        <dbReference type="Proteomes" id="UP000198953"/>
    </source>
</evidence>